<proteinExistence type="predicted"/>
<sequence>MWNTHTTMLEDNRTRKTMNFVEVESAGTTKECRRVSSQTNRVDESILDLPAGPECKEVEVQILK</sequence>
<reference evidence="1 2" key="1">
    <citation type="journal article" date="2013" name="PLoS ONE">
        <title>Assembly-driven community genomics of a hypersaline microbial ecosystem.</title>
        <authorList>
            <person name="Podell S."/>
            <person name="Ugalde J.A."/>
            <person name="Narasingarao P."/>
            <person name="Banfield J.F."/>
            <person name="Heidelberg K.B."/>
            <person name="Allen E.E."/>
        </authorList>
    </citation>
    <scope>NUCLEOTIDE SEQUENCE [LARGE SCALE GENOMIC DNA]</scope>
    <source>
        <strain evidence="2">J07HQW1</strain>
    </source>
</reference>
<dbReference type="Proteomes" id="UP000030649">
    <property type="component" value="Unassembled WGS sequence"/>
</dbReference>
<dbReference type="EMBL" id="KE356560">
    <property type="protein sequence ID" value="ERG93106.1"/>
    <property type="molecule type" value="Genomic_DNA"/>
</dbReference>
<protein>
    <submittedName>
        <fullName evidence="1">Uncharacterized protein</fullName>
    </submittedName>
</protein>
<gene>
    <name evidence="1" type="ORF">J07HQW1_03163</name>
</gene>
<evidence type="ECO:0000313" key="1">
    <source>
        <dbReference type="EMBL" id="ERG93106.1"/>
    </source>
</evidence>
<name>U1PLJ7_9EURY</name>
<dbReference type="HOGENOM" id="CLU_2857053_0_0_2"/>
<evidence type="ECO:0000313" key="2">
    <source>
        <dbReference type="Proteomes" id="UP000030649"/>
    </source>
</evidence>
<accession>U1PLJ7</accession>
<organism evidence="1 2">
    <name type="scientific">Haloquadratum walsbyi J07HQW1</name>
    <dbReference type="NCBI Taxonomy" id="1238424"/>
    <lineage>
        <taxon>Archaea</taxon>
        <taxon>Methanobacteriati</taxon>
        <taxon>Methanobacteriota</taxon>
        <taxon>Stenosarchaea group</taxon>
        <taxon>Halobacteria</taxon>
        <taxon>Halobacteriales</taxon>
        <taxon>Haloferacaceae</taxon>
        <taxon>Haloquadratum</taxon>
    </lineage>
</organism>
<dbReference type="AlphaFoldDB" id="U1PLJ7"/>